<dbReference type="RefSeq" id="WP_272737874.1">
    <property type="nucleotide sequence ID" value="NZ_CP116942.1"/>
</dbReference>
<protein>
    <submittedName>
        <fullName evidence="1">Uncharacterized protein</fullName>
    </submittedName>
</protein>
<dbReference type="KEGG" id="ima:PO878_06400"/>
<sequence>MARQLDLLPPSVDDDWRLDPATIESGRRGLAKAREALARAQARLDAETDHHRTAA</sequence>
<accession>A0AAE9YH26</accession>
<keyword evidence="2" id="KW-1185">Reference proteome</keyword>
<organism evidence="1 2">
    <name type="scientific">Iamia majanohamensis</name>
    <dbReference type="NCBI Taxonomy" id="467976"/>
    <lineage>
        <taxon>Bacteria</taxon>
        <taxon>Bacillati</taxon>
        <taxon>Actinomycetota</taxon>
        <taxon>Acidimicrobiia</taxon>
        <taxon>Acidimicrobiales</taxon>
        <taxon>Iamiaceae</taxon>
        <taxon>Iamia</taxon>
    </lineage>
</organism>
<dbReference type="Proteomes" id="UP001216390">
    <property type="component" value="Chromosome"/>
</dbReference>
<name>A0AAE9YH26_9ACTN</name>
<dbReference type="EMBL" id="CP116942">
    <property type="protein sequence ID" value="WCO68357.1"/>
    <property type="molecule type" value="Genomic_DNA"/>
</dbReference>
<gene>
    <name evidence="1" type="ORF">PO878_06400</name>
</gene>
<evidence type="ECO:0000313" key="1">
    <source>
        <dbReference type="EMBL" id="WCO68357.1"/>
    </source>
</evidence>
<proteinExistence type="predicted"/>
<dbReference type="AlphaFoldDB" id="A0AAE9YH26"/>
<evidence type="ECO:0000313" key="2">
    <source>
        <dbReference type="Proteomes" id="UP001216390"/>
    </source>
</evidence>
<reference evidence="1" key="1">
    <citation type="submission" date="2023-01" db="EMBL/GenBank/DDBJ databases">
        <title>The diversity of Class Acidimicrobiia in South China Sea sediment environments and the proposal of Iamia marina sp. nov., a novel species of the genus Iamia.</title>
        <authorList>
            <person name="He Y."/>
            <person name="Tian X."/>
        </authorList>
    </citation>
    <scope>NUCLEOTIDE SEQUENCE</scope>
    <source>
        <strain evidence="1">DSM 19957</strain>
    </source>
</reference>